<feature type="transmembrane region" description="Helical" evidence="2">
    <location>
        <begin position="468"/>
        <end position="488"/>
    </location>
</feature>
<feature type="compositionally biased region" description="Basic and acidic residues" evidence="1">
    <location>
        <begin position="216"/>
        <end position="230"/>
    </location>
</feature>
<feature type="compositionally biased region" description="Basic and acidic residues" evidence="1">
    <location>
        <begin position="393"/>
        <end position="409"/>
    </location>
</feature>
<keyword evidence="4" id="KW-1185">Reference proteome</keyword>
<proteinExistence type="predicted"/>
<dbReference type="EMBL" id="ML977023">
    <property type="protein sequence ID" value="KAF1950700.1"/>
    <property type="molecule type" value="Genomic_DNA"/>
</dbReference>
<evidence type="ECO:0000313" key="3">
    <source>
        <dbReference type="EMBL" id="KAF1950700.1"/>
    </source>
</evidence>
<keyword evidence="2" id="KW-0472">Membrane</keyword>
<sequence>MSSTHAKGSARDAAQGSNDPIVFSDSAFSDSGSEVEGQSTNAKDPKLLTPPSGSDSTDDVAEVFGRQPARESHSLSASAPNNTDEKTHIFDTETMDQAMADLNAIRSRSTNKFPVRNLERNASNRAPSNDKHAVTNPYNPSAHVDRVLHNFGEKSEEKKKRDMERDMDNREKREQLKKEAIQMSHDRHFSIASFPPGSASDGSDLLLRVGRAEERKKAREAVTNKNKDASTARISVGGRSARVDNDADRADVVANAPEESGSKPKAQKKKTQGEARDKEGTDLGSLRPATLADYHFMLTLCIIAVLFWCWIASSQSRTAAANVQTNVDGVVTVLHKLLQPAQPTSTTTIAQAVAEPVTQYITTTATTTVTVTASPSPSPTPLPDDSTPVPRMTNDKLRESDKRAKKQEKLKLKKEDLEKKLHKKARRYPQDEEQHRNDMLDGLSVFMYVALAVLADSCYRGAISWKGLQISVFVLLLVGVVSVLGDTVG</sequence>
<dbReference type="Proteomes" id="UP000800035">
    <property type="component" value="Unassembled WGS sequence"/>
</dbReference>
<dbReference type="AlphaFoldDB" id="A0A6A5TEP8"/>
<evidence type="ECO:0000313" key="4">
    <source>
        <dbReference type="Proteomes" id="UP000800035"/>
    </source>
</evidence>
<feature type="transmembrane region" description="Helical" evidence="2">
    <location>
        <begin position="294"/>
        <end position="312"/>
    </location>
</feature>
<feature type="region of interest" description="Disordered" evidence="1">
    <location>
        <begin position="370"/>
        <end position="409"/>
    </location>
</feature>
<feature type="compositionally biased region" description="Basic and acidic residues" evidence="1">
    <location>
        <begin position="143"/>
        <end position="175"/>
    </location>
</feature>
<feature type="compositionally biased region" description="Basic and acidic residues" evidence="1">
    <location>
        <begin position="271"/>
        <end position="281"/>
    </location>
</feature>
<feature type="compositionally biased region" description="Basic and acidic residues" evidence="1">
    <location>
        <begin position="241"/>
        <end position="251"/>
    </location>
</feature>
<evidence type="ECO:0000256" key="1">
    <source>
        <dbReference type="SAM" id="MobiDB-lite"/>
    </source>
</evidence>
<feature type="compositionally biased region" description="Polar residues" evidence="1">
    <location>
        <begin position="26"/>
        <end position="42"/>
    </location>
</feature>
<accession>A0A6A5TEP8</accession>
<reference evidence="3" key="1">
    <citation type="journal article" date="2020" name="Stud. Mycol.">
        <title>101 Dothideomycetes genomes: a test case for predicting lifestyles and emergence of pathogens.</title>
        <authorList>
            <person name="Haridas S."/>
            <person name="Albert R."/>
            <person name="Binder M."/>
            <person name="Bloem J."/>
            <person name="Labutti K."/>
            <person name="Salamov A."/>
            <person name="Andreopoulos B."/>
            <person name="Baker S."/>
            <person name="Barry K."/>
            <person name="Bills G."/>
            <person name="Bluhm B."/>
            <person name="Cannon C."/>
            <person name="Castanera R."/>
            <person name="Culley D."/>
            <person name="Daum C."/>
            <person name="Ezra D."/>
            <person name="Gonzalez J."/>
            <person name="Henrissat B."/>
            <person name="Kuo A."/>
            <person name="Liang C."/>
            <person name="Lipzen A."/>
            <person name="Lutzoni F."/>
            <person name="Magnuson J."/>
            <person name="Mondo S."/>
            <person name="Nolan M."/>
            <person name="Ohm R."/>
            <person name="Pangilinan J."/>
            <person name="Park H.-J."/>
            <person name="Ramirez L."/>
            <person name="Alfaro M."/>
            <person name="Sun H."/>
            <person name="Tritt A."/>
            <person name="Yoshinaga Y."/>
            <person name="Zwiers L.-H."/>
            <person name="Turgeon B."/>
            <person name="Goodwin S."/>
            <person name="Spatafora J."/>
            <person name="Crous P."/>
            <person name="Grigoriev I."/>
        </authorList>
    </citation>
    <scope>NUCLEOTIDE SEQUENCE</scope>
    <source>
        <strain evidence="3">CBS 675.92</strain>
    </source>
</reference>
<organism evidence="3 4">
    <name type="scientific">Byssothecium circinans</name>
    <dbReference type="NCBI Taxonomy" id="147558"/>
    <lineage>
        <taxon>Eukaryota</taxon>
        <taxon>Fungi</taxon>
        <taxon>Dikarya</taxon>
        <taxon>Ascomycota</taxon>
        <taxon>Pezizomycotina</taxon>
        <taxon>Dothideomycetes</taxon>
        <taxon>Pleosporomycetidae</taxon>
        <taxon>Pleosporales</taxon>
        <taxon>Massarineae</taxon>
        <taxon>Massarinaceae</taxon>
        <taxon>Byssothecium</taxon>
    </lineage>
</organism>
<keyword evidence="2" id="KW-1133">Transmembrane helix</keyword>
<evidence type="ECO:0000256" key="2">
    <source>
        <dbReference type="SAM" id="Phobius"/>
    </source>
</evidence>
<gene>
    <name evidence="3" type="ORF">CC80DRAFT_554061</name>
</gene>
<feature type="region of interest" description="Disordered" evidence="1">
    <location>
        <begin position="107"/>
        <end position="175"/>
    </location>
</feature>
<name>A0A6A5TEP8_9PLEO</name>
<keyword evidence="2" id="KW-0812">Transmembrane</keyword>
<protein>
    <submittedName>
        <fullName evidence="3">Uncharacterized protein</fullName>
    </submittedName>
</protein>
<feature type="region of interest" description="Disordered" evidence="1">
    <location>
        <begin position="216"/>
        <end position="284"/>
    </location>
</feature>
<feature type="region of interest" description="Disordered" evidence="1">
    <location>
        <begin position="1"/>
        <end position="87"/>
    </location>
</feature>